<protein>
    <submittedName>
        <fullName evidence="2">Rhodanese-like protein</fullName>
    </submittedName>
</protein>
<dbReference type="SUPFAM" id="SSF52821">
    <property type="entry name" value="Rhodanese/Cell cycle control phosphatase"/>
    <property type="match status" value="1"/>
</dbReference>
<dbReference type="eggNOG" id="COG0607">
    <property type="taxonomic scope" value="Bacteria"/>
</dbReference>
<dbReference type="Pfam" id="PF00581">
    <property type="entry name" value="Rhodanese"/>
    <property type="match status" value="1"/>
</dbReference>
<dbReference type="AlphaFoldDB" id="Q3AR43"/>
<dbReference type="KEGG" id="cch:Cag_1271"/>
<dbReference type="PANTHER" id="PTHR43031:SF1">
    <property type="entry name" value="PYRIDINE NUCLEOTIDE-DISULPHIDE OXIDOREDUCTASE"/>
    <property type="match status" value="1"/>
</dbReference>
<gene>
    <name evidence="2" type="ordered locus">Cag_1271</name>
</gene>
<dbReference type="CDD" id="cd00158">
    <property type="entry name" value="RHOD"/>
    <property type="match status" value="1"/>
</dbReference>
<dbReference type="PROSITE" id="PS50206">
    <property type="entry name" value="RHODANESE_3"/>
    <property type="match status" value="1"/>
</dbReference>
<feature type="domain" description="Rhodanese" evidence="1">
    <location>
        <begin position="28"/>
        <end position="118"/>
    </location>
</feature>
<dbReference type="PANTHER" id="PTHR43031">
    <property type="entry name" value="FAD-DEPENDENT OXIDOREDUCTASE"/>
    <property type="match status" value="1"/>
</dbReference>
<dbReference type="SMART" id="SM00450">
    <property type="entry name" value="RHOD"/>
    <property type="match status" value="1"/>
</dbReference>
<dbReference type="STRING" id="340177.Cag_1271"/>
<dbReference type="EMBL" id="CP000108">
    <property type="protein sequence ID" value="ABB28532.1"/>
    <property type="molecule type" value="Genomic_DNA"/>
</dbReference>
<evidence type="ECO:0000259" key="1">
    <source>
        <dbReference type="PROSITE" id="PS50206"/>
    </source>
</evidence>
<name>Q3AR43_CHLCH</name>
<dbReference type="InterPro" id="IPR036873">
    <property type="entry name" value="Rhodanese-like_dom_sf"/>
</dbReference>
<sequence>MIDCQFELFNVRMKNIKEVNAVNAHAMLKKGALLLDVRESFEVSRGTFDVPDVKHIPMRELEQRLHEIPAKRQIIIACRSGSRSMMAARMLMSRGYHKVANLQHGVMGWQRAGLPMSKAQKQHVESFLVRFLKLFKRS</sequence>
<dbReference type="InterPro" id="IPR050229">
    <property type="entry name" value="GlpE_sulfurtransferase"/>
</dbReference>
<evidence type="ECO:0000313" key="2">
    <source>
        <dbReference type="EMBL" id="ABB28532.1"/>
    </source>
</evidence>
<proteinExistence type="predicted"/>
<dbReference type="Gene3D" id="3.40.250.10">
    <property type="entry name" value="Rhodanese-like domain"/>
    <property type="match status" value="1"/>
</dbReference>
<reference evidence="2" key="1">
    <citation type="submission" date="2005-08" db="EMBL/GenBank/DDBJ databases">
        <title>Complete sequence of Chlorobium chlorochromatii CaD3.</title>
        <authorList>
            <person name="Copeland A."/>
            <person name="Lucas S."/>
            <person name="Lapidus A."/>
            <person name="Barry K."/>
            <person name="Detter J.C."/>
            <person name="Glavina T."/>
            <person name="Hammon N."/>
            <person name="Israni S."/>
            <person name="Pitluck S."/>
            <person name="Bryant D."/>
            <person name="Schmutz J."/>
            <person name="Larimer F."/>
            <person name="Land M."/>
            <person name="Kyrpides N."/>
            <person name="Ivanova N."/>
            <person name="Richardson P."/>
        </authorList>
    </citation>
    <scope>NUCLEOTIDE SEQUENCE [LARGE SCALE GENOMIC DNA]</scope>
    <source>
        <strain evidence="2">CaD3</strain>
    </source>
</reference>
<organism evidence="2">
    <name type="scientific">Chlorobium chlorochromatii (strain CaD3)</name>
    <dbReference type="NCBI Taxonomy" id="340177"/>
    <lineage>
        <taxon>Bacteria</taxon>
        <taxon>Pseudomonadati</taxon>
        <taxon>Chlorobiota</taxon>
        <taxon>Chlorobiia</taxon>
        <taxon>Chlorobiales</taxon>
        <taxon>Chlorobiaceae</taxon>
        <taxon>Chlorobium/Pelodictyon group</taxon>
        <taxon>Chlorobium</taxon>
    </lineage>
</organism>
<accession>Q3AR43</accession>
<dbReference type="InterPro" id="IPR001763">
    <property type="entry name" value="Rhodanese-like_dom"/>
</dbReference>
<dbReference type="HOGENOM" id="CLU_089574_13_0_10"/>